<keyword evidence="4 8" id="KW-0507">mRNA processing</keyword>
<protein>
    <recommendedName>
        <fullName evidence="3">Polynucleotide 5'-hydroxyl-kinase GRC3</fullName>
    </recommendedName>
    <alternativeName>
        <fullName evidence="2">Polynucleotide 5'-hydroxyl-kinase grc3</fullName>
    </alternativeName>
</protein>
<dbReference type="GO" id="GO:0005849">
    <property type="term" value="C:mRNA cleavage factor complex"/>
    <property type="evidence" value="ECO:0007669"/>
    <property type="project" value="UniProtKB-UniRule"/>
</dbReference>
<evidence type="ECO:0000256" key="9">
    <source>
        <dbReference type="SAM" id="MobiDB-lite"/>
    </source>
</evidence>
<keyword evidence="7 8" id="KW-0539">Nucleus</keyword>
<dbReference type="Pfam" id="PF16575">
    <property type="entry name" value="CLP1_P"/>
    <property type="match status" value="1"/>
</dbReference>
<evidence type="ECO:0000256" key="1">
    <source>
        <dbReference type="ARBA" id="ARBA00004123"/>
    </source>
</evidence>
<dbReference type="InterPro" id="IPR010655">
    <property type="entry name" value="Clp1_C"/>
</dbReference>
<evidence type="ECO:0000313" key="14">
    <source>
        <dbReference type="Proteomes" id="UP000886523"/>
    </source>
</evidence>
<feature type="domain" description="Clp1 P-loop" evidence="12">
    <location>
        <begin position="109"/>
        <end position="328"/>
    </location>
</feature>
<dbReference type="InterPro" id="IPR032324">
    <property type="entry name" value="Clp1_N"/>
</dbReference>
<evidence type="ECO:0000256" key="7">
    <source>
        <dbReference type="ARBA" id="ARBA00023242"/>
    </source>
</evidence>
<feature type="region of interest" description="Disordered" evidence="9">
    <location>
        <begin position="84"/>
        <end position="112"/>
    </location>
</feature>
<feature type="compositionally biased region" description="Basic and acidic residues" evidence="9">
    <location>
        <begin position="93"/>
        <end position="102"/>
    </location>
</feature>
<evidence type="ECO:0000313" key="13">
    <source>
        <dbReference type="EMBL" id="KAF9506638.1"/>
    </source>
</evidence>
<evidence type="ECO:0000256" key="2">
    <source>
        <dbReference type="ARBA" id="ARBA00018706"/>
    </source>
</evidence>
<dbReference type="GO" id="GO:0051731">
    <property type="term" value="F:polynucleotide 5'-hydroxyl-kinase activity"/>
    <property type="evidence" value="ECO:0007669"/>
    <property type="project" value="InterPro"/>
</dbReference>
<sequence length="485" mass="51507">MESGTRRRVSLRAGTGVSLAIKCQGEAEIFGAELALGRTYLFGAECKAAVFTWHGCTLEMNETPMVPYVNMHLALEQMRVLANRAARGSPEPPPHHESDPRPPRVLIIGPENSGKTSACKILVNYAVRSPGKWTPMLVNLDTNDGGHTVPGTLSATSVSSPLLASSPASTLGSTATSAPTALSSSALMPLIYWFGFAQPKKSPILMERRMLELAEQVSQRQKLDPLGHASGVIIDSSASFASAAPFGGSGDQKYPLVKSAVDTFGVNIIVVVGHEKLHVEMQRLFGTYTSANPSITIVKIPKSGGVVEIDHAYRERLHAHQLRTYFYGTPLFLPKNMTEASANLGGEASTELTLSPYSSVLGFDDILIYRIGGESLAPSSALPIGAAPIISETKPVRVDPAIPGSGLMNSLLAVLTPIPPRAASIGSGATMPEPSDEEILHRDVAGFLLVNAIDIPNRKMTILAPSPGSLVGRIAVTGSFEWQDQ</sequence>
<comment type="caution">
    <text evidence="8">Lacks conserved residue(s) required for the propagation of feature annotation.</text>
</comment>
<dbReference type="HAMAP" id="MF_03035">
    <property type="entry name" value="Clp1"/>
    <property type="match status" value="1"/>
</dbReference>
<proteinExistence type="inferred from homology"/>
<comment type="subunit">
    <text evidence="8">Component of a pre-mRNA cleavage factor complex. Interacts directly with PCF11.</text>
</comment>
<evidence type="ECO:0000256" key="6">
    <source>
        <dbReference type="ARBA" id="ARBA00022840"/>
    </source>
</evidence>
<dbReference type="EMBL" id="MU129104">
    <property type="protein sequence ID" value="KAF9506638.1"/>
    <property type="molecule type" value="Genomic_DNA"/>
</dbReference>
<organism evidence="13 14">
    <name type="scientific">Hydnum rufescens UP504</name>
    <dbReference type="NCBI Taxonomy" id="1448309"/>
    <lineage>
        <taxon>Eukaryota</taxon>
        <taxon>Fungi</taxon>
        <taxon>Dikarya</taxon>
        <taxon>Basidiomycota</taxon>
        <taxon>Agaricomycotina</taxon>
        <taxon>Agaricomycetes</taxon>
        <taxon>Cantharellales</taxon>
        <taxon>Hydnaceae</taxon>
        <taxon>Hydnum</taxon>
    </lineage>
</organism>
<dbReference type="OrthoDB" id="258143at2759"/>
<evidence type="ECO:0000256" key="8">
    <source>
        <dbReference type="HAMAP-Rule" id="MF_03035"/>
    </source>
</evidence>
<name>A0A9P6AJ24_9AGAM</name>
<gene>
    <name evidence="8" type="primary">CLP1</name>
    <name evidence="13" type="ORF">BS47DRAFT_1378074</name>
</gene>
<dbReference type="GO" id="GO:0006388">
    <property type="term" value="P:tRNA splicing, via endonucleolytic cleavage and ligation"/>
    <property type="evidence" value="ECO:0007669"/>
    <property type="project" value="TreeGrafter"/>
</dbReference>
<dbReference type="PANTHER" id="PTHR12755">
    <property type="entry name" value="CLEAVAGE/POLYADENYLATION FACTOR IA SUBUNIT CLP1P"/>
    <property type="match status" value="1"/>
</dbReference>
<dbReference type="InterPro" id="IPR038239">
    <property type="entry name" value="Clp1_N_sf"/>
</dbReference>
<dbReference type="GO" id="GO:0005524">
    <property type="term" value="F:ATP binding"/>
    <property type="evidence" value="ECO:0007669"/>
    <property type="project" value="UniProtKB-UniRule"/>
</dbReference>
<dbReference type="Proteomes" id="UP000886523">
    <property type="component" value="Unassembled WGS sequence"/>
</dbReference>
<dbReference type="Gene3D" id="2.60.120.1030">
    <property type="entry name" value="Clp1, DNA binding domain"/>
    <property type="match status" value="1"/>
</dbReference>
<evidence type="ECO:0000256" key="5">
    <source>
        <dbReference type="ARBA" id="ARBA00022741"/>
    </source>
</evidence>
<comment type="function">
    <text evidence="8">Required for endonucleolytic cleavage during polyadenylation-dependent pre-mRNA 3'-end formation.</text>
</comment>
<dbReference type="SUPFAM" id="SSF52540">
    <property type="entry name" value="P-loop containing nucleoside triphosphate hydrolases"/>
    <property type="match status" value="1"/>
</dbReference>
<dbReference type="Gene3D" id="3.40.50.300">
    <property type="entry name" value="P-loop containing nucleotide triphosphate hydrolases"/>
    <property type="match status" value="1"/>
</dbReference>
<evidence type="ECO:0000256" key="4">
    <source>
        <dbReference type="ARBA" id="ARBA00022664"/>
    </source>
</evidence>
<feature type="domain" description="Clp1 C-terminal" evidence="10">
    <location>
        <begin position="354"/>
        <end position="484"/>
    </location>
</feature>
<keyword evidence="5 8" id="KW-0547">Nucleotide-binding</keyword>
<dbReference type="InterPro" id="IPR038238">
    <property type="entry name" value="Clp1_C_sf"/>
</dbReference>
<dbReference type="InterPro" id="IPR045116">
    <property type="entry name" value="Clp1/Grc3"/>
</dbReference>
<dbReference type="GO" id="GO:0031124">
    <property type="term" value="P:mRNA 3'-end processing"/>
    <property type="evidence" value="ECO:0007669"/>
    <property type="project" value="UniProtKB-UniRule"/>
</dbReference>
<dbReference type="InterPro" id="IPR028606">
    <property type="entry name" value="Clp1"/>
</dbReference>
<dbReference type="InterPro" id="IPR032319">
    <property type="entry name" value="CLP1_P"/>
</dbReference>
<evidence type="ECO:0000259" key="10">
    <source>
        <dbReference type="Pfam" id="PF06807"/>
    </source>
</evidence>
<dbReference type="InterPro" id="IPR027417">
    <property type="entry name" value="P-loop_NTPase"/>
</dbReference>
<accession>A0A9P6AJ24</accession>
<dbReference type="Pfam" id="PF06807">
    <property type="entry name" value="Clp1"/>
    <property type="match status" value="1"/>
</dbReference>
<evidence type="ECO:0000259" key="11">
    <source>
        <dbReference type="Pfam" id="PF16573"/>
    </source>
</evidence>
<dbReference type="Pfam" id="PF16573">
    <property type="entry name" value="CLP1_N"/>
    <property type="match status" value="1"/>
</dbReference>
<dbReference type="Gene3D" id="2.40.30.330">
    <property type="entry name" value="Pre-mRNA cleavage complex subunit Clp1, C-terminal domain"/>
    <property type="match status" value="1"/>
</dbReference>
<comment type="caution">
    <text evidence="13">The sequence shown here is derived from an EMBL/GenBank/DDBJ whole genome shotgun (WGS) entry which is preliminary data.</text>
</comment>
<dbReference type="PANTHER" id="PTHR12755:SF6">
    <property type="entry name" value="POLYRIBONUCLEOTIDE 5'-HYDROXYL-KINASE CLP1"/>
    <property type="match status" value="1"/>
</dbReference>
<comment type="subcellular location">
    <subcellularLocation>
        <location evidence="1 8">Nucleus</location>
    </subcellularLocation>
</comment>
<feature type="binding site" evidence="8">
    <location>
        <begin position="112"/>
        <end position="117"/>
    </location>
    <ligand>
        <name>ATP</name>
        <dbReference type="ChEBI" id="CHEBI:30616"/>
    </ligand>
</feature>
<keyword evidence="6 8" id="KW-0067">ATP-binding</keyword>
<evidence type="ECO:0000256" key="3">
    <source>
        <dbReference type="ARBA" id="ARBA00019824"/>
    </source>
</evidence>
<dbReference type="AlphaFoldDB" id="A0A9P6AJ24"/>
<keyword evidence="14" id="KW-1185">Reference proteome</keyword>
<evidence type="ECO:0000259" key="12">
    <source>
        <dbReference type="Pfam" id="PF16575"/>
    </source>
</evidence>
<comment type="similarity">
    <text evidence="8">Belongs to the Clp1 family. Clp1 subfamily.</text>
</comment>
<feature type="binding site" evidence="8">
    <location>
        <position position="47"/>
    </location>
    <ligand>
        <name>ATP</name>
        <dbReference type="ChEBI" id="CHEBI:30616"/>
    </ligand>
</feature>
<feature type="domain" description="Clp1 N-terminal" evidence="11">
    <location>
        <begin position="6"/>
        <end position="80"/>
    </location>
</feature>
<reference evidence="13" key="1">
    <citation type="journal article" date="2020" name="Nat. Commun.">
        <title>Large-scale genome sequencing of mycorrhizal fungi provides insights into the early evolution of symbiotic traits.</title>
        <authorList>
            <person name="Miyauchi S."/>
            <person name="Kiss E."/>
            <person name="Kuo A."/>
            <person name="Drula E."/>
            <person name="Kohler A."/>
            <person name="Sanchez-Garcia M."/>
            <person name="Morin E."/>
            <person name="Andreopoulos B."/>
            <person name="Barry K.W."/>
            <person name="Bonito G."/>
            <person name="Buee M."/>
            <person name="Carver A."/>
            <person name="Chen C."/>
            <person name="Cichocki N."/>
            <person name="Clum A."/>
            <person name="Culley D."/>
            <person name="Crous P.W."/>
            <person name="Fauchery L."/>
            <person name="Girlanda M."/>
            <person name="Hayes R.D."/>
            <person name="Keri Z."/>
            <person name="LaButti K."/>
            <person name="Lipzen A."/>
            <person name="Lombard V."/>
            <person name="Magnuson J."/>
            <person name="Maillard F."/>
            <person name="Murat C."/>
            <person name="Nolan M."/>
            <person name="Ohm R.A."/>
            <person name="Pangilinan J."/>
            <person name="Pereira M.F."/>
            <person name="Perotto S."/>
            <person name="Peter M."/>
            <person name="Pfister S."/>
            <person name="Riley R."/>
            <person name="Sitrit Y."/>
            <person name="Stielow J.B."/>
            <person name="Szollosi G."/>
            <person name="Zifcakova L."/>
            <person name="Stursova M."/>
            <person name="Spatafora J.W."/>
            <person name="Tedersoo L."/>
            <person name="Vaario L.M."/>
            <person name="Yamada A."/>
            <person name="Yan M."/>
            <person name="Wang P."/>
            <person name="Xu J."/>
            <person name="Bruns T."/>
            <person name="Baldrian P."/>
            <person name="Vilgalys R."/>
            <person name="Dunand C."/>
            <person name="Henrissat B."/>
            <person name="Grigoriev I.V."/>
            <person name="Hibbett D."/>
            <person name="Nagy L.G."/>
            <person name="Martin F.M."/>
        </authorList>
    </citation>
    <scope>NUCLEOTIDE SEQUENCE</scope>
    <source>
        <strain evidence="13">UP504</strain>
    </source>
</reference>